<dbReference type="RefSeq" id="WP_336434424.1">
    <property type="nucleotide sequence ID" value="NZ_JBAWKS010000001.1"/>
</dbReference>
<proteinExistence type="predicted"/>
<gene>
    <name evidence="2" type="ORF">WAE96_01975</name>
</gene>
<protein>
    <submittedName>
        <fullName evidence="2">6-phosphogluconolactonase</fullName>
        <ecNumber evidence="2">3.1.1.31</ecNumber>
    </submittedName>
</protein>
<accession>A0ABU8ENC6</accession>
<name>A0ABU8ENC6_9GAMM</name>
<dbReference type="InterPro" id="IPR006148">
    <property type="entry name" value="Glc/Gal-6P_isomerase"/>
</dbReference>
<dbReference type="Proteomes" id="UP001382455">
    <property type="component" value="Unassembled WGS sequence"/>
</dbReference>
<comment type="caution">
    <text evidence="2">The sequence shown here is derived from an EMBL/GenBank/DDBJ whole genome shotgun (WGS) entry which is preliminary data.</text>
</comment>
<dbReference type="InterPro" id="IPR037171">
    <property type="entry name" value="NagB/RpiA_transferase-like"/>
</dbReference>
<dbReference type="SUPFAM" id="SSF100950">
    <property type="entry name" value="NagB/RpiA/CoA transferase-like"/>
    <property type="match status" value="1"/>
</dbReference>
<evidence type="ECO:0000259" key="1">
    <source>
        <dbReference type="Pfam" id="PF01182"/>
    </source>
</evidence>
<evidence type="ECO:0000313" key="3">
    <source>
        <dbReference type="Proteomes" id="UP001382455"/>
    </source>
</evidence>
<dbReference type="EMBL" id="JBAWKS010000001">
    <property type="protein sequence ID" value="MEI4548475.1"/>
    <property type="molecule type" value="Genomic_DNA"/>
</dbReference>
<dbReference type="Pfam" id="PF01182">
    <property type="entry name" value="Glucosamine_iso"/>
    <property type="match status" value="1"/>
</dbReference>
<reference evidence="2 3" key="1">
    <citation type="submission" date="2023-12" db="EMBL/GenBank/DDBJ databases">
        <title>Friends and Foes: Symbiotic and Algicidal bacterial influence on Karenia brevis blooms.</title>
        <authorList>
            <person name="Fei C."/>
            <person name="Mohamed A.R."/>
            <person name="Booker A."/>
            <person name="Arshad M."/>
            <person name="Klass S."/>
            <person name="Ahn S."/>
            <person name="Gilbert P.M."/>
            <person name="Heil C.A."/>
            <person name="Martinez J.M."/>
            <person name="Amin S.A."/>
        </authorList>
    </citation>
    <scope>NUCLEOTIDE SEQUENCE [LARGE SCALE GENOMIC DNA]</scope>
    <source>
        <strain evidence="2 3">CE15</strain>
    </source>
</reference>
<keyword evidence="2" id="KW-0378">Hydrolase</keyword>
<dbReference type="GO" id="GO:0017057">
    <property type="term" value="F:6-phosphogluconolactonase activity"/>
    <property type="evidence" value="ECO:0007669"/>
    <property type="project" value="UniProtKB-EC"/>
</dbReference>
<dbReference type="InterPro" id="IPR039104">
    <property type="entry name" value="6PGL"/>
</dbReference>
<dbReference type="EC" id="3.1.1.31" evidence="2"/>
<sequence>MKFKQFGSKNKAIEALASRLALFVDEFRLDRKITILVSGGNTPLLIYKELLTKYSAVDWSKCCFIMVDERYVPFESSRNNAGSCFREFVQQVKIEDFIYPDTRMPLEESTAQFSHQVKAILDRGGIDLALLGTAPDGHVASIFPNSEPVVVHDIAFACKHDSPEEFRVSLDLASINLSHEIWVMALGEEKREICEKAKSDSSNLPVLCLDKQKTTWFCAF</sequence>
<dbReference type="PANTHER" id="PTHR11054:SF0">
    <property type="entry name" value="6-PHOSPHOGLUCONOLACTONASE"/>
    <property type="match status" value="1"/>
</dbReference>
<organism evidence="2 3">
    <name type="scientific">Pseudoalteromonas spongiae</name>
    <dbReference type="NCBI Taxonomy" id="298657"/>
    <lineage>
        <taxon>Bacteria</taxon>
        <taxon>Pseudomonadati</taxon>
        <taxon>Pseudomonadota</taxon>
        <taxon>Gammaproteobacteria</taxon>
        <taxon>Alteromonadales</taxon>
        <taxon>Pseudoalteromonadaceae</taxon>
        <taxon>Pseudoalteromonas</taxon>
    </lineage>
</organism>
<keyword evidence="3" id="KW-1185">Reference proteome</keyword>
<evidence type="ECO:0000313" key="2">
    <source>
        <dbReference type="EMBL" id="MEI4548475.1"/>
    </source>
</evidence>
<dbReference type="PANTHER" id="PTHR11054">
    <property type="entry name" value="6-PHOSPHOGLUCONOLACTONASE"/>
    <property type="match status" value="1"/>
</dbReference>
<feature type="domain" description="Glucosamine/galactosamine-6-phosphate isomerase" evidence="1">
    <location>
        <begin position="9"/>
        <end position="216"/>
    </location>
</feature>
<dbReference type="Gene3D" id="3.40.50.1360">
    <property type="match status" value="1"/>
</dbReference>